<feature type="transmembrane region" description="Helical" evidence="1">
    <location>
        <begin position="67"/>
        <end position="92"/>
    </location>
</feature>
<dbReference type="InterPro" id="IPR000045">
    <property type="entry name" value="Prepilin_IV_endopep_pep"/>
</dbReference>
<evidence type="ECO:0000313" key="3">
    <source>
        <dbReference type="EMBL" id="RHG28693.1"/>
    </source>
</evidence>
<reference evidence="3 4" key="1">
    <citation type="submission" date="2018-08" db="EMBL/GenBank/DDBJ databases">
        <title>A genome reference for cultivated species of the human gut microbiota.</title>
        <authorList>
            <person name="Zou Y."/>
            <person name="Xue W."/>
            <person name="Luo G."/>
        </authorList>
    </citation>
    <scope>NUCLEOTIDE SEQUENCE [LARGE SCALE GENOMIC DNA]</scope>
    <source>
        <strain evidence="3 4">AM22-22</strain>
    </source>
</reference>
<evidence type="ECO:0000313" key="4">
    <source>
        <dbReference type="Proteomes" id="UP000284095"/>
    </source>
</evidence>
<feature type="transmembrane region" description="Helical" evidence="1">
    <location>
        <begin position="125"/>
        <end position="143"/>
    </location>
</feature>
<comment type="caution">
    <text evidence="3">The sequence shown here is derived from an EMBL/GenBank/DDBJ whole genome shotgun (WGS) entry which is preliminary data.</text>
</comment>
<name>A0A414T399_9FIRM</name>
<keyword evidence="1" id="KW-0472">Membrane</keyword>
<dbReference type="EMBL" id="QRIC01000001">
    <property type="protein sequence ID" value="RHG28693.1"/>
    <property type="molecule type" value="Genomic_DNA"/>
</dbReference>
<dbReference type="Gene3D" id="1.20.120.1220">
    <property type="match status" value="1"/>
</dbReference>
<evidence type="ECO:0000259" key="2">
    <source>
        <dbReference type="Pfam" id="PF01478"/>
    </source>
</evidence>
<keyword evidence="1" id="KW-0812">Transmembrane</keyword>
<feature type="transmembrane region" description="Helical" evidence="1">
    <location>
        <begin position="20"/>
        <end position="37"/>
    </location>
</feature>
<protein>
    <submittedName>
        <fullName evidence="3">Prepilin peptidase</fullName>
    </submittedName>
</protein>
<feature type="domain" description="Prepilin type IV endopeptidase peptidase" evidence="2">
    <location>
        <begin position="1"/>
        <end position="92"/>
    </location>
</feature>
<feature type="transmembrane region" description="Helical" evidence="1">
    <location>
        <begin position="44"/>
        <end position="61"/>
    </location>
</feature>
<accession>A0A414T399</accession>
<organism evidence="3 4">
    <name type="scientific">Dorea longicatena</name>
    <dbReference type="NCBI Taxonomy" id="88431"/>
    <lineage>
        <taxon>Bacteria</taxon>
        <taxon>Bacillati</taxon>
        <taxon>Bacillota</taxon>
        <taxon>Clostridia</taxon>
        <taxon>Lachnospirales</taxon>
        <taxon>Lachnospiraceae</taxon>
        <taxon>Dorea</taxon>
    </lineage>
</organism>
<dbReference type="GO" id="GO:0004190">
    <property type="term" value="F:aspartic-type endopeptidase activity"/>
    <property type="evidence" value="ECO:0007669"/>
    <property type="project" value="InterPro"/>
</dbReference>
<keyword evidence="1" id="KW-1133">Transmembrane helix</keyword>
<evidence type="ECO:0000256" key="1">
    <source>
        <dbReference type="SAM" id="Phobius"/>
    </source>
</evidence>
<dbReference type="AlphaFoldDB" id="A0A414T399"/>
<dbReference type="GO" id="GO:0016020">
    <property type="term" value="C:membrane"/>
    <property type="evidence" value="ECO:0007669"/>
    <property type="project" value="InterPro"/>
</dbReference>
<keyword evidence="4" id="KW-1185">Reference proteome</keyword>
<gene>
    <name evidence="3" type="ORF">DW265_00170</name>
</gene>
<dbReference type="Pfam" id="PF01478">
    <property type="entry name" value="Peptidase_A24"/>
    <property type="match status" value="1"/>
</dbReference>
<proteinExistence type="predicted"/>
<dbReference type="RefSeq" id="WP_118224011.1">
    <property type="nucleotide sequence ID" value="NZ_QRIC01000001.1"/>
</dbReference>
<dbReference type="Proteomes" id="UP000284095">
    <property type="component" value="Unassembled WGS sequence"/>
</dbReference>
<sequence length="147" mass="17128">MLLFLILVIAAIWDYLYRKIPNWLICIGLIIGWISSSYSIFERVLSLFILFIIGMFGLMGLGDIKLWMVMAMFLGFIKSCYVIGLAALLLILHQFIKNWKNTMNILTISLKDFWLTKKIRIFDQISYAFSPYILISFVILQVINRAC</sequence>